<keyword evidence="9" id="KW-1185">Reference proteome</keyword>
<dbReference type="RefSeq" id="WP_068997807.1">
    <property type="nucleotide sequence ID" value="NZ_MDTQ01000001.1"/>
</dbReference>
<keyword evidence="4 7" id="KW-1133">Transmembrane helix</keyword>
<comment type="similarity">
    <text evidence="2 6">Belongs to the ABC-3 integral membrane protein family.</text>
</comment>
<feature type="transmembrane region" description="Helical" evidence="7">
    <location>
        <begin position="252"/>
        <end position="274"/>
    </location>
</feature>
<dbReference type="STRING" id="197479.BFW38_07345"/>
<dbReference type="Gene3D" id="1.10.3470.10">
    <property type="entry name" value="ABC transporter involved in vitamin B12 uptake, BtuC"/>
    <property type="match status" value="1"/>
</dbReference>
<feature type="transmembrane region" description="Helical" evidence="7">
    <location>
        <begin position="203"/>
        <end position="220"/>
    </location>
</feature>
<dbReference type="PANTHER" id="PTHR30477">
    <property type="entry name" value="ABC-TRANSPORTER METAL-BINDING PROTEIN"/>
    <property type="match status" value="1"/>
</dbReference>
<protein>
    <recommendedName>
        <fullName evidence="10">Zinc ABC transporter permease</fullName>
    </recommendedName>
</protein>
<dbReference type="PANTHER" id="PTHR30477:SF18">
    <property type="entry name" value="METAL TRANSPORT SYSTEM MEMBRANE PROTEIN CT_417-RELATED"/>
    <property type="match status" value="1"/>
</dbReference>
<dbReference type="InterPro" id="IPR037294">
    <property type="entry name" value="ABC_BtuC-like"/>
</dbReference>
<feature type="transmembrane region" description="Helical" evidence="7">
    <location>
        <begin position="71"/>
        <end position="89"/>
    </location>
</feature>
<feature type="transmembrane region" description="Helical" evidence="7">
    <location>
        <begin position="46"/>
        <end position="65"/>
    </location>
</feature>
<name>A0A1E2V8S7_9GAMM</name>
<comment type="caution">
    <text evidence="8">The sequence shown here is derived from an EMBL/GenBank/DDBJ whole genome shotgun (WGS) entry which is preliminary data.</text>
</comment>
<evidence type="ECO:0000256" key="4">
    <source>
        <dbReference type="ARBA" id="ARBA00022989"/>
    </source>
</evidence>
<evidence type="ECO:0000313" key="9">
    <source>
        <dbReference type="Proteomes" id="UP000094291"/>
    </source>
</evidence>
<evidence type="ECO:0000313" key="8">
    <source>
        <dbReference type="EMBL" id="ODC03391.1"/>
    </source>
</evidence>
<feature type="transmembrane region" description="Helical" evidence="7">
    <location>
        <begin position="101"/>
        <end position="120"/>
    </location>
</feature>
<gene>
    <name evidence="8" type="ORF">BFW38_07345</name>
</gene>
<dbReference type="Pfam" id="PF00950">
    <property type="entry name" value="ABC-3"/>
    <property type="match status" value="1"/>
</dbReference>
<evidence type="ECO:0008006" key="10">
    <source>
        <dbReference type="Google" id="ProtNLM"/>
    </source>
</evidence>
<proteinExistence type="inferred from homology"/>
<reference evidence="8 9" key="1">
    <citation type="submission" date="2016-08" db="EMBL/GenBank/DDBJ databases">
        <authorList>
            <person name="Seilhamer J.J."/>
        </authorList>
    </citation>
    <scope>NUCLEOTIDE SEQUENCE [LARGE SCALE GENOMIC DNA]</scope>
    <source>
        <strain evidence="8 9">PH27A</strain>
    </source>
</reference>
<evidence type="ECO:0000256" key="2">
    <source>
        <dbReference type="ARBA" id="ARBA00008034"/>
    </source>
</evidence>
<organism evidence="8 9">
    <name type="scientific">Terasakiispira papahanaumokuakeensis</name>
    <dbReference type="NCBI Taxonomy" id="197479"/>
    <lineage>
        <taxon>Bacteria</taxon>
        <taxon>Pseudomonadati</taxon>
        <taxon>Pseudomonadota</taxon>
        <taxon>Gammaproteobacteria</taxon>
        <taxon>Oceanospirillales</taxon>
        <taxon>Terasakiispira</taxon>
    </lineage>
</organism>
<feature type="transmembrane region" description="Helical" evidence="7">
    <location>
        <begin position="227"/>
        <end position="246"/>
    </location>
</feature>
<accession>A0A1E2V8S7</accession>
<dbReference type="CDD" id="cd06550">
    <property type="entry name" value="TM_ABC_iron-siderophores_like"/>
    <property type="match status" value="1"/>
</dbReference>
<dbReference type="Proteomes" id="UP000094291">
    <property type="component" value="Unassembled WGS sequence"/>
</dbReference>
<dbReference type="EMBL" id="MDTQ01000001">
    <property type="protein sequence ID" value="ODC03391.1"/>
    <property type="molecule type" value="Genomic_DNA"/>
</dbReference>
<keyword evidence="5 7" id="KW-0472">Membrane</keyword>
<feature type="transmembrane region" description="Helical" evidence="7">
    <location>
        <begin position="179"/>
        <end position="197"/>
    </location>
</feature>
<dbReference type="InterPro" id="IPR001626">
    <property type="entry name" value="ABC_TroCD"/>
</dbReference>
<dbReference type="GO" id="GO:0055085">
    <property type="term" value="P:transmembrane transport"/>
    <property type="evidence" value="ECO:0007669"/>
    <property type="project" value="InterPro"/>
</dbReference>
<dbReference type="AlphaFoldDB" id="A0A1E2V8S7"/>
<dbReference type="GO" id="GO:0043190">
    <property type="term" value="C:ATP-binding cassette (ABC) transporter complex"/>
    <property type="evidence" value="ECO:0007669"/>
    <property type="project" value="InterPro"/>
</dbReference>
<dbReference type="GO" id="GO:0010043">
    <property type="term" value="P:response to zinc ion"/>
    <property type="evidence" value="ECO:0007669"/>
    <property type="project" value="TreeGrafter"/>
</dbReference>
<dbReference type="SUPFAM" id="SSF81345">
    <property type="entry name" value="ABC transporter involved in vitamin B12 uptake, BtuC"/>
    <property type="match status" value="1"/>
</dbReference>
<keyword evidence="3 6" id="KW-0812">Transmembrane</keyword>
<keyword evidence="6" id="KW-0813">Transport</keyword>
<evidence type="ECO:0000256" key="7">
    <source>
        <dbReference type="SAM" id="Phobius"/>
    </source>
</evidence>
<evidence type="ECO:0000256" key="1">
    <source>
        <dbReference type="ARBA" id="ARBA00004141"/>
    </source>
</evidence>
<feature type="transmembrane region" description="Helical" evidence="7">
    <location>
        <begin position="140"/>
        <end position="158"/>
    </location>
</feature>
<evidence type="ECO:0000256" key="3">
    <source>
        <dbReference type="ARBA" id="ARBA00022692"/>
    </source>
</evidence>
<comment type="subcellular location">
    <subcellularLocation>
        <location evidence="6">Cell membrane</location>
        <topology evidence="6">Multi-pass membrane protein</topology>
    </subcellularLocation>
    <subcellularLocation>
        <location evidence="1">Membrane</location>
        <topology evidence="1">Multi-pass membrane protein</topology>
    </subcellularLocation>
</comment>
<evidence type="ECO:0000256" key="5">
    <source>
        <dbReference type="ARBA" id="ARBA00023136"/>
    </source>
</evidence>
<evidence type="ECO:0000256" key="6">
    <source>
        <dbReference type="RuleBase" id="RU003943"/>
    </source>
</evidence>
<feature type="transmembrane region" description="Helical" evidence="7">
    <location>
        <begin position="20"/>
        <end position="41"/>
    </location>
</feature>
<sequence>MPEFMSSFITALGQHSFLQMALAAGLLASVACGLVGSLVVVKRIAYLAGGLAHMVLGGMGVAVYFHSDPMVGAVISALVCALLIAWVSLHWQSRQDTVISAMWAIGMATGILCISQTQGYQVNLMSYLFGNILLVGSTQLWLMALIDGILIAAVLAFYKSLEAVAFDEEYARLRGIPVTLFYILLLCMVALTVVLLLQVVGLIMVIALLTLPAAIASHFCSSLIKMMGLATLLGAGFTTGGLMLSWEPDLPAGASIVVLAGAGYLFALMIRWLWQKRQHLRLHQNTRQDAHQNTHHQDREL</sequence>